<evidence type="ECO:0000256" key="2">
    <source>
        <dbReference type="ARBA" id="ARBA00022741"/>
    </source>
</evidence>
<dbReference type="PANTHER" id="PTHR48013:SF9">
    <property type="entry name" value="DUAL SPECIFICITY MITOGEN-ACTIVATED PROTEIN KINASE KINASE 5"/>
    <property type="match status" value="1"/>
</dbReference>
<comment type="similarity">
    <text evidence="5">Belongs to the protein kinase superfamily. STE Ser/Thr protein kinase family. MAP kinase kinase subfamily.</text>
</comment>
<evidence type="ECO:0000256" key="9">
    <source>
        <dbReference type="ARBA" id="ARBA00051693"/>
    </source>
</evidence>
<dbReference type="Pfam" id="PF00069">
    <property type="entry name" value="Pkinase"/>
    <property type="match status" value="1"/>
</dbReference>
<keyword evidence="1" id="KW-0808">Transferase</keyword>
<dbReference type="SUPFAM" id="SSF56112">
    <property type="entry name" value="Protein kinase-like (PK-like)"/>
    <property type="match status" value="1"/>
</dbReference>
<dbReference type="PROSITE" id="PS50011">
    <property type="entry name" value="PROTEIN_KINASE_DOM"/>
    <property type="match status" value="1"/>
</dbReference>
<keyword evidence="2 10" id="KW-0547">Nucleotide-binding</keyword>
<dbReference type="Gene3D" id="1.10.510.10">
    <property type="entry name" value="Transferase(Phosphotransferase) domain 1"/>
    <property type="match status" value="1"/>
</dbReference>
<evidence type="ECO:0000313" key="15">
    <source>
        <dbReference type="RefSeq" id="XP_010478655.1"/>
    </source>
</evidence>
<feature type="binding site" evidence="10">
    <location>
        <position position="85"/>
    </location>
    <ligand>
        <name>ATP</name>
        <dbReference type="ChEBI" id="CHEBI:30616"/>
    </ligand>
</feature>
<evidence type="ECO:0000256" key="7">
    <source>
        <dbReference type="ARBA" id="ARBA00049014"/>
    </source>
</evidence>
<evidence type="ECO:0000256" key="11">
    <source>
        <dbReference type="RuleBase" id="RU000304"/>
    </source>
</evidence>
<dbReference type="PANTHER" id="PTHR48013">
    <property type="entry name" value="DUAL SPECIFICITY MITOGEN-ACTIVATED PROTEIN KINASE KINASE 5-RELATED"/>
    <property type="match status" value="1"/>
</dbReference>
<evidence type="ECO:0000256" key="12">
    <source>
        <dbReference type="SAM" id="MobiDB-lite"/>
    </source>
</evidence>
<dbReference type="InterPro" id="IPR011009">
    <property type="entry name" value="Kinase-like_dom_sf"/>
</dbReference>
<comment type="catalytic activity">
    <reaction evidence="8">
        <text>L-threonyl-[protein] + ATP = O-phospho-L-threonyl-[protein] + ADP + H(+)</text>
        <dbReference type="Rhea" id="RHEA:46608"/>
        <dbReference type="Rhea" id="RHEA-COMP:11060"/>
        <dbReference type="Rhea" id="RHEA-COMP:11605"/>
        <dbReference type="ChEBI" id="CHEBI:15378"/>
        <dbReference type="ChEBI" id="CHEBI:30013"/>
        <dbReference type="ChEBI" id="CHEBI:30616"/>
        <dbReference type="ChEBI" id="CHEBI:61977"/>
        <dbReference type="ChEBI" id="CHEBI:456216"/>
        <dbReference type="EC" id="2.7.12.2"/>
    </reaction>
</comment>
<dbReference type="InterPro" id="IPR000719">
    <property type="entry name" value="Prot_kinase_dom"/>
</dbReference>
<comment type="catalytic activity">
    <reaction evidence="7">
        <text>L-seryl-[protein] + ATP = O-phospho-L-seryl-[protein] + ADP + H(+)</text>
        <dbReference type="Rhea" id="RHEA:17989"/>
        <dbReference type="Rhea" id="RHEA-COMP:9863"/>
        <dbReference type="Rhea" id="RHEA-COMP:11604"/>
        <dbReference type="ChEBI" id="CHEBI:15378"/>
        <dbReference type="ChEBI" id="CHEBI:29999"/>
        <dbReference type="ChEBI" id="CHEBI:30616"/>
        <dbReference type="ChEBI" id="CHEBI:83421"/>
        <dbReference type="ChEBI" id="CHEBI:456216"/>
        <dbReference type="EC" id="2.7.12.2"/>
    </reaction>
</comment>
<keyword evidence="3" id="KW-0418">Kinase</keyword>
<proteinExistence type="inferred from homology"/>
<comment type="catalytic activity">
    <reaction evidence="9">
        <text>L-tyrosyl-[protein] + ATP = O-phospho-L-tyrosyl-[protein] + ADP + H(+)</text>
        <dbReference type="Rhea" id="RHEA:10596"/>
        <dbReference type="Rhea" id="RHEA-COMP:10136"/>
        <dbReference type="Rhea" id="RHEA-COMP:20101"/>
        <dbReference type="ChEBI" id="CHEBI:15378"/>
        <dbReference type="ChEBI" id="CHEBI:30616"/>
        <dbReference type="ChEBI" id="CHEBI:46858"/>
        <dbReference type="ChEBI" id="CHEBI:61978"/>
        <dbReference type="ChEBI" id="CHEBI:456216"/>
        <dbReference type="EC" id="2.7.12.2"/>
    </reaction>
</comment>
<dbReference type="EC" id="2.7.12.2" evidence="6"/>
<evidence type="ECO:0000313" key="14">
    <source>
        <dbReference type="Proteomes" id="UP000694864"/>
    </source>
</evidence>
<organism evidence="14 15">
    <name type="scientific">Camelina sativa</name>
    <name type="common">False flax</name>
    <name type="synonym">Myagrum sativum</name>
    <dbReference type="NCBI Taxonomy" id="90675"/>
    <lineage>
        <taxon>Eukaryota</taxon>
        <taxon>Viridiplantae</taxon>
        <taxon>Streptophyta</taxon>
        <taxon>Embryophyta</taxon>
        <taxon>Tracheophyta</taxon>
        <taxon>Spermatophyta</taxon>
        <taxon>Magnoliopsida</taxon>
        <taxon>eudicotyledons</taxon>
        <taxon>Gunneridae</taxon>
        <taxon>Pentapetalae</taxon>
        <taxon>rosids</taxon>
        <taxon>malvids</taxon>
        <taxon>Brassicales</taxon>
        <taxon>Brassicaceae</taxon>
        <taxon>Camelineae</taxon>
        <taxon>Camelina</taxon>
    </lineage>
</organism>
<evidence type="ECO:0000256" key="8">
    <source>
        <dbReference type="ARBA" id="ARBA00049299"/>
    </source>
</evidence>
<dbReference type="InterPro" id="IPR008271">
    <property type="entry name" value="Ser/Thr_kinase_AS"/>
</dbReference>
<evidence type="ECO:0000256" key="5">
    <source>
        <dbReference type="ARBA" id="ARBA00038035"/>
    </source>
</evidence>
<evidence type="ECO:0000256" key="1">
    <source>
        <dbReference type="ARBA" id="ARBA00022679"/>
    </source>
</evidence>
<evidence type="ECO:0000256" key="10">
    <source>
        <dbReference type="PROSITE-ProRule" id="PRU10141"/>
    </source>
</evidence>
<reference evidence="14" key="1">
    <citation type="journal article" date="2014" name="Nat. Commun.">
        <title>The emerging biofuel crop Camelina sativa retains a highly undifferentiated hexaploid genome structure.</title>
        <authorList>
            <person name="Kagale S."/>
            <person name="Koh C."/>
            <person name="Nixon J."/>
            <person name="Bollina V."/>
            <person name="Clarke W.E."/>
            <person name="Tuteja R."/>
            <person name="Spillane C."/>
            <person name="Robinson S.J."/>
            <person name="Links M.G."/>
            <person name="Clarke C."/>
            <person name="Higgins E.E."/>
            <person name="Huebert T."/>
            <person name="Sharpe A.G."/>
            <person name="Parkin I.A."/>
        </authorList>
    </citation>
    <scope>NUCLEOTIDE SEQUENCE [LARGE SCALE GENOMIC DNA]</scope>
    <source>
        <strain evidence="14">cv. DH55</strain>
    </source>
</reference>
<evidence type="ECO:0000256" key="6">
    <source>
        <dbReference type="ARBA" id="ARBA00038999"/>
    </source>
</evidence>
<reference evidence="15" key="2">
    <citation type="submission" date="2025-08" db="UniProtKB">
        <authorList>
            <consortium name="RefSeq"/>
        </authorList>
    </citation>
    <scope>IDENTIFICATION</scope>
    <source>
        <tissue evidence="15">Leaf</tissue>
    </source>
</reference>
<dbReference type="PROSITE" id="PS00107">
    <property type="entry name" value="PROTEIN_KINASE_ATP"/>
    <property type="match status" value="1"/>
</dbReference>
<dbReference type="Proteomes" id="UP000694864">
    <property type="component" value="Chromosome 17"/>
</dbReference>
<dbReference type="InterPro" id="IPR017441">
    <property type="entry name" value="Protein_kinase_ATP_BS"/>
</dbReference>
<gene>
    <name evidence="15" type="primary">LOC104757600</name>
</gene>
<feature type="region of interest" description="Disordered" evidence="12">
    <location>
        <begin position="31"/>
        <end position="51"/>
    </location>
</feature>
<dbReference type="GeneID" id="104757600"/>
<evidence type="ECO:0000256" key="4">
    <source>
        <dbReference type="ARBA" id="ARBA00022840"/>
    </source>
</evidence>
<dbReference type="PROSITE" id="PS00108">
    <property type="entry name" value="PROTEIN_KINASE_ST"/>
    <property type="match status" value="1"/>
</dbReference>
<name>A0ABM0X038_CAMSA</name>
<feature type="domain" description="Protein kinase" evidence="13">
    <location>
        <begin position="56"/>
        <end position="313"/>
    </location>
</feature>
<dbReference type="SMART" id="SM00220">
    <property type="entry name" value="S_TKc"/>
    <property type="match status" value="1"/>
</dbReference>
<sequence length="316" mass="34869">MTLVRERRHQEPLTLSIPPPLCHRNTIAFSIPSQSSSSSSSSSSPDSSPVETLNDLEKLAVLGHGSGGTVYKTRHRRTKTLYALKVLRSNLNATTMRTTAVEANILKRIQSSFVVKCYAVFVNSSDLCFVMELMEKGSLHDALLAQQVFPEPMISALANRILQGLRYLQEMRIVHGDIKPSNLLINENGEVKIADFGASRIVAGGEYGSNGTCAYMSPERVDPEKWGFGEVGFAGDVWSLGVVVLECYLGRYPLTKVGDKPDWAALVCAICCSEKVEIPVSGSPEFTGFVGRCLEKDWRKRGTVEELLRHPFVMNR</sequence>
<keyword evidence="4 10" id="KW-0067">ATP-binding</keyword>
<evidence type="ECO:0000259" key="13">
    <source>
        <dbReference type="PROSITE" id="PS50011"/>
    </source>
</evidence>
<keyword evidence="11" id="KW-0723">Serine/threonine-protein kinase</keyword>
<keyword evidence="14" id="KW-1185">Reference proteome</keyword>
<protein>
    <recommendedName>
        <fullName evidence="6">mitogen-activated protein kinase kinase</fullName>
        <ecNumber evidence="6">2.7.12.2</ecNumber>
    </recommendedName>
</protein>
<feature type="compositionally biased region" description="Low complexity" evidence="12">
    <location>
        <begin position="31"/>
        <end position="49"/>
    </location>
</feature>
<accession>A0ABM0X038</accession>
<dbReference type="RefSeq" id="XP_010478655.1">
    <property type="nucleotide sequence ID" value="XM_010480353.2"/>
</dbReference>
<evidence type="ECO:0000256" key="3">
    <source>
        <dbReference type="ARBA" id="ARBA00022777"/>
    </source>
</evidence>